<dbReference type="PANTHER" id="PTHR43806">
    <property type="entry name" value="PEPTIDASE S8"/>
    <property type="match status" value="1"/>
</dbReference>
<evidence type="ECO:0000256" key="7">
    <source>
        <dbReference type="SAM" id="MobiDB-lite"/>
    </source>
</evidence>
<comment type="caution">
    <text evidence="10">The sequence shown here is derived from an EMBL/GenBank/DDBJ whole genome shotgun (WGS) entry which is preliminary data.</text>
</comment>
<name>A0A7X9SXF4_9CORY</name>
<evidence type="ECO:0000313" key="11">
    <source>
        <dbReference type="Proteomes" id="UP000589552"/>
    </source>
</evidence>
<dbReference type="GO" id="GO:0004252">
    <property type="term" value="F:serine-type endopeptidase activity"/>
    <property type="evidence" value="ECO:0007669"/>
    <property type="project" value="UniProtKB-UniRule"/>
</dbReference>
<evidence type="ECO:0000256" key="2">
    <source>
        <dbReference type="ARBA" id="ARBA00022670"/>
    </source>
</evidence>
<keyword evidence="8" id="KW-0732">Signal</keyword>
<dbReference type="EMBL" id="JABAGA010000004">
    <property type="protein sequence ID" value="NMF09612.1"/>
    <property type="molecule type" value="Genomic_DNA"/>
</dbReference>
<dbReference type="Pfam" id="PF00082">
    <property type="entry name" value="Peptidase_S8"/>
    <property type="match status" value="1"/>
</dbReference>
<dbReference type="InterPro" id="IPR050131">
    <property type="entry name" value="Peptidase_S8_subtilisin-like"/>
</dbReference>
<protein>
    <submittedName>
        <fullName evidence="10">S8 family serine peptidase</fullName>
    </submittedName>
</protein>
<dbReference type="GO" id="GO:0006508">
    <property type="term" value="P:proteolysis"/>
    <property type="evidence" value="ECO:0007669"/>
    <property type="project" value="UniProtKB-KW"/>
</dbReference>
<keyword evidence="2 5" id="KW-0645">Protease</keyword>
<dbReference type="PROSITE" id="PS00137">
    <property type="entry name" value="SUBTILASE_HIS"/>
    <property type="match status" value="1"/>
</dbReference>
<reference evidence="10 11" key="1">
    <citation type="submission" date="2020-04" db="EMBL/GenBank/DDBJ databases">
        <authorList>
            <person name="Hitch T.C.A."/>
            <person name="Wylensek D."/>
            <person name="Clavel T."/>
        </authorList>
    </citation>
    <scope>NUCLEOTIDE SEQUENCE [LARGE SCALE GENOMIC DNA]</scope>
    <source>
        <strain evidence="10 11">BL-383-APC-2I</strain>
    </source>
</reference>
<dbReference type="PRINTS" id="PR00723">
    <property type="entry name" value="SUBTILISIN"/>
</dbReference>
<feature type="compositionally biased region" description="Low complexity" evidence="7">
    <location>
        <begin position="369"/>
        <end position="380"/>
    </location>
</feature>
<feature type="active site" description="Charge relay system" evidence="5">
    <location>
        <position position="294"/>
    </location>
</feature>
<evidence type="ECO:0000256" key="6">
    <source>
        <dbReference type="RuleBase" id="RU003355"/>
    </source>
</evidence>
<accession>A0A7X9SXF4</accession>
<feature type="active site" description="Charge relay system" evidence="5">
    <location>
        <position position="74"/>
    </location>
</feature>
<dbReference type="InterPro" id="IPR015500">
    <property type="entry name" value="Peptidase_S8_subtilisin-rel"/>
</dbReference>
<evidence type="ECO:0000256" key="4">
    <source>
        <dbReference type="ARBA" id="ARBA00022825"/>
    </source>
</evidence>
<dbReference type="PROSITE" id="PS00138">
    <property type="entry name" value="SUBTILASE_SER"/>
    <property type="match status" value="1"/>
</dbReference>
<dbReference type="InterPro" id="IPR023828">
    <property type="entry name" value="Peptidase_S8_Ser-AS"/>
</dbReference>
<keyword evidence="4 5" id="KW-0720">Serine protease</keyword>
<organism evidence="10 11">
    <name type="scientific">Corynebacterium xerosis</name>
    <dbReference type="NCBI Taxonomy" id="1725"/>
    <lineage>
        <taxon>Bacteria</taxon>
        <taxon>Bacillati</taxon>
        <taxon>Actinomycetota</taxon>
        <taxon>Actinomycetes</taxon>
        <taxon>Mycobacteriales</taxon>
        <taxon>Corynebacteriaceae</taxon>
        <taxon>Corynebacterium</taxon>
    </lineage>
</organism>
<dbReference type="PROSITE" id="PS51892">
    <property type="entry name" value="SUBTILASE"/>
    <property type="match status" value="1"/>
</dbReference>
<feature type="active site" description="Charge relay system" evidence="5">
    <location>
        <position position="105"/>
    </location>
</feature>
<dbReference type="RefSeq" id="WP_168937945.1">
    <property type="nucleotide sequence ID" value="NZ_JABAGA010000004.1"/>
</dbReference>
<dbReference type="Proteomes" id="UP000589552">
    <property type="component" value="Unassembled WGS sequence"/>
</dbReference>
<sequence length="432" mass="42186">MSSRWRRATCLAGAVCLATAIAPIPAAHAQSRCTGTAASSPDLMAVPTVAERVLRFRDAWPMSNGAGVTIAIIDTGVADHPRLGGVADGGDVTGGAGAFHDCDAHGTFVAGLAAGRPGDDSFAGVAPGARVLSIRHTTGEEGTLASLASAVDSAVGQGARVINISLTSCAPPGMVPPGAPEITAAVQRAEESGAVVVAASGNIGGECPDGAVAWPAILDEVIAVTAVDLPGDPGARHADEPDAVDHAPAGYAVAADWVDVAAPGGPVAGPSPNGETWADLHVNGSNATPIVGTSFAAPLVSGTAALILSRAPETSPARVRELILATASPAPSTIGVGAGIVDPVAAVARTGIDSVAVAGAGAVAGEDAATGEDAAAGPHAAAPPTPAARVDHAPTHRIMAIALLTAVAVIGRALWLAGASSPVRERTGPSPW</sequence>
<evidence type="ECO:0000256" key="1">
    <source>
        <dbReference type="ARBA" id="ARBA00011073"/>
    </source>
</evidence>
<evidence type="ECO:0000313" key="10">
    <source>
        <dbReference type="EMBL" id="NMF09612.1"/>
    </source>
</evidence>
<keyword evidence="3 5" id="KW-0378">Hydrolase</keyword>
<dbReference type="InterPro" id="IPR000209">
    <property type="entry name" value="Peptidase_S8/S53_dom"/>
</dbReference>
<evidence type="ECO:0000256" key="3">
    <source>
        <dbReference type="ARBA" id="ARBA00022801"/>
    </source>
</evidence>
<dbReference type="InterPro" id="IPR023827">
    <property type="entry name" value="Peptidase_S8_Asp-AS"/>
</dbReference>
<dbReference type="PROSITE" id="PS00136">
    <property type="entry name" value="SUBTILASE_ASP"/>
    <property type="match status" value="1"/>
</dbReference>
<gene>
    <name evidence="10" type="ORF">HF852_08385</name>
</gene>
<proteinExistence type="inferred from homology"/>
<dbReference type="Gene3D" id="3.40.50.200">
    <property type="entry name" value="Peptidase S8/S53 domain"/>
    <property type="match status" value="1"/>
</dbReference>
<comment type="similarity">
    <text evidence="1 5 6">Belongs to the peptidase S8 family.</text>
</comment>
<evidence type="ECO:0000256" key="5">
    <source>
        <dbReference type="PROSITE-ProRule" id="PRU01240"/>
    </source>
</evidence>
<feature type="domain" description="Peptidase S8/S53" evidence="9">
    <location>
        <begin position="65"/>
        <end position="328"/>
    </location>
</feature>
<dbReference type="SUPFAM" id="SSF52743">
    <property type="entry name" value="Subtilisin-like"/>
    <property type="match status" value="1"/>
</dbReference>
<feature type="signal peptide" evidence="8">
    <location>
        <begin position="1"/>
        <end position="29"/>
    </location>
</feature>
<dbReference type="AlphaFoldDB" id="A0A7X9SXF4"/>
<dbReference type="PANTHER" id="PTHR43806:SF11">
    <property type="entry name" value="CEREVISIN-RELATED"/>
    <property type="match status" value="1"/>
</dbReference>
<dbReference type="InterPro" id="IPR022398">
    <property type="entry name" value="Peptidase_S8_His-AS"/>
</dbReference>
<feature type="chain" id="PRO_5030764661" evidence="8">
    <location>
        <begin position="30"/>
        <end position="432"/>
    </location>
</feature>
<evidence type="ECO:0000256" key="8">
    <source>
        <dbReference type="SAM" id="SignalP"/>
    </source>
</evidence>
<dbReference type="InterPro" id="IPR036852">
    <property type="entry name" value="Peptidase_S8/S53_dom_sf"/>
</dbReference>
<evidence type="ECO:0000259" key="9">
    <source>
        <dbReference type="Pfam" id="PF00082"/>
    </source>
</evidence>
<feature type="region of interest" description="Disordered" evidence="7">
    <location>
        <begin position="369"/>
        <end position="389"/>
    </location>
</feature>